<reference evidence="1" key="1">
    <citation type="submission" date="2018-11" db="EMBL/GenBank/DDBJ databases">
        <authorList>
            <consortium name="Pathogen Informatics"/>
        </authorList>
    </citation>
    <scope>NUCLEOTIDE SEQUENCE</scope>
</reference>
<proteinExistence type="predicted"/>
<keyword evidence="2" id="KW-1185">Reference proteome</keyword>
<organism evidence="1 2">
    <name type="scientific">Protopolystoma xenopodis</name>
    <dbReference type="NCBI Taxonomy" id="117903"/>
    <lineage>
        <taxon>Eukaryota</taxon>
        <taxon>Metazoa</taxon>
        <taxon>Spiralia</taxon>
        <taxon>Lophotrochozoa</taxon>
        <taxon>Platyhelminthes</taxon>
        <taxon>Monogenea</taxon>
        <taxon>Polyopisthocotylea</taxon>
        <taxon>Polystomatidea</taxon>
        <taxon>Polystomatidae</taxon>
        <taxon>Protopolystoma</taxon>
    </lineage>
</organism>
<comment type="caution">
    <text evidence="1">The sequence shown here is derived from an EMBL/GenBank/DDBJ whole genome shotgun (WGS) entry which is preliminary data.</text>
</comment>
<gene>
    <name evidence="1" type="ORF">PXEA_LOCUS15101</name>
</gene>
<protein>
    <submittedName>
        <fullName evidence="1">Uncharacterized protein</fullName>
    </submittedName>
</protein>
<dbReference type="EMBL" id="CAAALY010052444">
    <property type="protein sequence ID" value="VEL21661.1"/>
    <property type="molecule type" value="Genomic_DNA"/>
</dbReference>
<evidence type="ECO:0000313" key="1">
    <source>
        <dbReference type="EMBL" id="VEL21661.1"/>
    </source>
</evidence>
<sequence length="113" mass="12566">MDRALHYLPTQLQPSSNFYSQKLRMYGDAPVTQKITNTSQETLSQHTPVCAGSALPLGVWPRMKADVHCATSMPRLRSGDWIVLLNGVDLRLSSPFKVATCLHQLVGWEGDVE</sequence>
<name>A0A448WW84_9PLAT</name>
<dbReference type="AlphaFoldDB" id="A0A448WW84"/>
<accession>A0A448WW84</accession>
<evidence type="ECO:0000313" key="2">
    <source>
        <dbReference type="Proteomes" id="UP000784294"/>
    </source>
</evidence>
<dbReference type="Proteomes" id="UP000784294">
    <property type="component" value="Unassembled WGS sequence"/>
</dbReference>